<dbReference type="Gene3D" id="3.50.30.10">
    <property type="entry name" value="Phosphohistidine domain"/>
    <property type="match status" value="1"/>
</dbReference>
<protein>
    <recommendedName>
        <fullName evidence="12">Phosphoenolpyruvate synthase</fullName>
        <shortName evidence="12">PEP synthase</shortName>
        <ecNumber evidence="12">2.7.9.2</ecNumber>
    </recommendedName>
    <alternativeName>
        <fullName evidence="12">Pyruvate, water dikinase</fullName>
    </alternativeName>
</protein>
<feature type="coiled-coil region" evidence="13">
    <location>
        <begin position="447"/>
        <end position="483"/>
    </location>
</feature>
<dbReference type="InterPro" id="IPR013815">
    <property type="entry name" value="ATP_grasp_subdomain_1"/>
</dbReference>
<evidence type="ECO:0000256" key="6">
    <source>
        <dbReference type="ARBA" id="ARBA00022723"/>
    </source>
</evidence>
<dbReference type="PANTHER" id="PTHR43030">
    <property type="entry name" value="PHOSPHOENOLPYRUVATE SYNTHASE"/>
    <property type="match status" value="1"/>
</dbReference>
<dbReference type="GO" id="GO:0008986">
    <property type="term" value="F:pyruvate, water dikinase activity"/>
    <property type="evidence" value="ECO:0007669"/>
    <property type="project" value="UniProtKB-EC"/>
</dbReference>
<evidence type="ECO:0000256" key="1">
    <source>
        <dbReference type="ARBA" id="ARBA00001946"/>
    </source>
</evidence>
<dbReference type="InterPro" id="IPR036637">
    <property type="entry name" value="Phosphohistidine_dom_sf"/>
</dbReference>
<feature type="domain" description="PEP-utilising enzyme mobile" evidence="14">
    <location>
        <begin position="372"/>
        <end position="441"/>
    </location>
</feature>
<organism evidence="17 18">
    <name type="scientific">Candidatus Iainarchaeum sp</name>
    <dbReference type="NCBI Taxonomy" id="3101447"/>
    <lineage>
        <taxon>Archaea</taxon>
        <taxon>Candidatus Iainarchaeota</taxon>
        <taxon>Candidatus Iainarchaeia</taxon>
        <taxon>Candidatus Iainarchaeales</taxon>
        <taxon>Candidatus Iainarchaeaceae</taxon>
        <taxon>Candidatus Iainarchaeum</taxon>
    </lineage>
</organism>
<dbReference type="SUPFAM" id="SSF51621">
    <property type="entry name" value="Phosphoenolpyruvate/pyruvate domain"/>
    <property type="match status" value="1"/>
</dbReference>
<evidence type="ECO:0000256" key="3">
    <source>
        <dbReference type="ARBA" id="ARBA00004742"/>
    </source>
</evidence>
<proteinExistence type="inferred from homology"/>
<feature type="domain" description="Pyruvate phosphate dikinase AMP/ATP-binding" evidence="15">
    <location>
        <begin position="16"/>
        <end position="338"/>
    </location>
</feature>
<evidence type="ECO:0000259" key="16">
    <source>
        <dbReference type="Pfam" id="PF02896"/>
    </source>
</evidence>
<keyword evidence="9 12" id="KW-0067">ATP-binding</keyword>
<dbReference type="Pfam" id="PF01326">
    <property type="entry name" value="PPDK_N"/>
    <property type="match status" value="1"/>
</dbReference>
<dbReference type="Proteomes" id="UP000680185">
    <property type="component" value="Unassembled WGS sequence"/>
</dbReference>
<evidence type="ECO:0000256" key="5">
    <source>
        <dbReference type="ARBA" id="ARBA00022679"/>
    </source>
</evidence>
<feature type="domain" description="PEP-utilising enzyme C-terminal" evidence="16">
    <location>
        <begin position="507"/>
        <end position="797"/>
    </location>
</feature>
<dbReference type="Gene3D" id="3.30.470.20">
    <property type="entry name" value="ATP-grasp fold, B domain"/>
    <property type="match status" value="1"/>
</dbReference>
<evidence type="ECO:0000256" key="12">
    <source>
        <dbReference type="PIRNR" id="PIRNR000854"/>
    </source>
</evidence>
<evidence type="ECO:0000256" key="4">
    <source>
        <dbReference type="ARBA" id="ARBA00007837"/>
    </source>
</evidence>
<comment type="function">
    <text evidence="2 12">Catalyzes the phosphorylation of pyruvate to phosphoenolpyruvate.</text>
</comment>
<comment type="caution">
    <text evidence="17">The sequence shown here is derived from an EMBL/GenBank/DDBJ whole genome shotgun (WGS) entry which is preliminary data.</text>
</comment>
<comment type="catalytic activity">
    <reaction evidence="11 12">
        <text>pyruvate + ATP + H2O = phosphoenolpyruvate + AMP + phosphate + 2 H(+)</text>
        <dbReference type="Rhea" id="RHEA:11364"/>
        <dbReference type="ChEBI" id="CHEBI:15361"/>
        <dbReference type="ChEBI" id="CHEBI:15377"/>
        <dbReference type="ChEBI" id="CHEBI:15378"/>
        <dbReference type="ChEBI" id="CHEBI:30616"/>
        <dbReference type="ChEBI" id="CHEBI:43474"/>
        <dbReference type="ChEBI" id="CHEBI:58702"/>
        <dbReference type="ChEBI" id="CHEBI:456215"/>
        <dbReference type="EC" id="2.7.9.2"/>
    </reaction>
</comment>
<sequence length="814" mass="90282">MQYIAWFRELNRESIPTAGGKGANLGEIFKANFPVPPGFVVTAQAYFDFIESTGIKQEIVEKIDAIDVENTLELQNTSQEIRELITSTPINQRLKDEIKKSYMSLGERPLLNLTTAEESFVAVRSSATAEDLPTASFAGMQETFLNVRGTQQVWEAVKKCWASLFNQRAIYYRKKQGFGTEKVGIAVIVQKMVNSEIAGIVFTAEPQTADSGKIVIEAAFGLGEAVVSGSLTPDTYTISKLDFKILEKKVAKQEWKLERSIQGNQKITVAAAKQGEQKLSDEKIMELARLARMVEQHYASPQDIEFAIEEGKIYLVQTRAITTMGLRKRVEEEKEIESKEKPVLKGLAASPGIATGIVKVILTAEGIGRVGKGDIIATVMTSPDWVPAMQKAIAIITDEGGTTSHAAIVSRELGIPCVVGTEQGTKLLKDGETITVDGFRGVVYEGKVKLEEEKKKKVSKKEIEEEQSRLQEFLEAAEEEKEAKEFSLETAPSEEVEAMAANELLQIQQVLKEVKVKVKVNVALPEAAGTAAETGADGVGLLRAEHLITESGIHPAEFLRQGKKEELVQAVKKGIKAVAEKFEGKQVWYRTFDARTDEYRNLQGGEEEPKEDNPMLGWHGIRRDLDEPELLKAQFQAVKELRDEGVKNVGIMLPFVINAEELKKAKEIAIETGLKPLEEIEFGIMVETPAAVFIIEEFIQEGISFISFGTNDLTQLTLGIDRNNERIQKHFTELHSAVLKQCAFAIQKCKRKGIETSICGQAGSNPEMVKWLVRLGISSVSANIDAVEEIRKVVLQEEKELLKRALERMKNLEE</sequence>
<dbReference type="PROSITE" id="PS00370">
    <property type="entry name" value="PEP_ENZYMES_PHOS_SITE"/>
    <property type="match status" value="1"/>
</dbReference>
<gene>
    <name evidence="17" type="primary">ppsA</name>
    <name evidence="17" type="ORF">J4478_00410</name>
</gene>
<dbReference type="Pfam" id="PF02896">
    <property type="entry name" value="PEP-utilizers_C"/>
    <property type="match status" value="1"/>
</dbReference>
<dbReference type="InterPro" id="IPR023151">
    <property type="entry name" value="PEP_util_CS"/>
</dbReference>
<evidence type="ECO:0000256" key="2">
    <source>
        <dbReference type="ARBA" id="ARBA00002988"/>
    </source>
</evidence>
<dbReference type="Gene3D" id="3.20.20.60">
    <property type="entry name" value="Phosphoenolpyruvate-binding domains"/>
    <property type="match status" value="1"/>
</dbReference>
<dbReference type="GO" id="GO:0005524">
    <property type="term" value="F:ATP binding"/>
    <property type="evidence" value="ECO:0007669"/>
    <property type="project" value="UniProtKB-KW"/>
</dbReference>
<dbReference type="InterPro" id="IPR008279">
    <property type="entry name" value="PEP-util_enz_mobile_dom"/>
</dbReference>
<keyword evidence="6 12" id="KW-0479">Metal-binding</keyword>
<dbReference type="EMBL" id="JAGVWB010000004">
    <property type="protein sequence ID" value="MBS3057846.1"/>
    <property type="molecule type" value="Genomic_DNA"/>
</dbReference>
<comment type="similarity">
    <text evidence="4 12">Belongs to the PEP-utilizing enzyme family.</text>
</comment>
<dbReference type="InterPro" id="IPR002192">
    <property type="entry name" value="PPDK_AMP/ATP-bd"/>
</dbReference>
<evidence type="ECO:0000256" key="7">
    <source>
        <dbReference type="ARBA" id="ARBA00022741"/>
    </source>
</evidence>
<evidence type="ECO:0000256" key="9">
    <source>
        <dbReference type="ARBA" id="ARBA00022840"/>
    </source>
</evidence>
<dbReference type="PIRSF" id="PIRSF000854">
    <property type="entry name" value="PEP_synthase"/>
    <property type="match status" value="1"/>
</dbReference>
<dbReference type="EC" id="2.7.9.2" evidence="12"/>
<evidence type="ECO:0000256" key="13">
    <source>
        <dbReference type="SAM" id="Coils"/>
    </source>
</evidence>
<dbReference type="NCBIfam" id="TIGR01418">
    <property type="entry name" value="PEP_synth"/>
    <property type="match status" value="1"/>
</dbReference>
<dbReference type="InterPro" id="IPR018274">
    <property type="entry name" value="PEP_util_AS"/>
</dbReference>
<evidence type="ECO:0000313" key="17">
    <source>
        <dbReference type="EMBL" id="MBS3057846.1"/>
    </source>
</evidence>
<keyword evidence="8 12" id="KW-0418">Kinase</keyword>
<dbReference type="FunFam" id="3.30.1490.20:FF:000010">
    <property type="entry name" value="Phosphoenolpyruvate synthase"/>
    <property type="match status" value="1"/>
</dbReference>
<evidence type="ECO:0000256" key="11">
    <source>
        <dbReference type="ARBA" id="ARBA00047700"/>
    </source>
</evidence>
<comment type="pathway">
    <text evidence="3 12">Carbohydrate biosynthesis; gluconeogenesis.</text>
</comment>
<dbReference type="SUPFAM" id="SSF56059">
    <property type="entry name" value="Glutathione synthetase ATP-binding domain-like"/>
    <property type="match status" value="1"/>
</dbReference>
<dbReference type="InterPro" id="IPR000121">
    <property type="entry name" value="PEP_util_C"/>
</dbReference>
<dbReference type="InterPro" id="IPR015813">
    <property type="entry name" value="Pyrv/PenolPyrv_kinase-like_dom"/>
</dbReference>
<dbReference type="Pfam" id="PF00391">
    <property type="entry name" value="PEP-utilizers"/>
    <property type="match status" value="1"/>
</dbReference>
<dbReference type="PROSITE" id="PS00742">
    <property type="entry name" value="PEP_ENZYMES_2"/>
    <property type="match status" value="1"/>
</dbReference>
<dbReference type="InterPro" id="IPR006319">
    <property type="entry name" value="PEP_synth"/>
</dbReference>
<dbReference type="SUPFAM" id="SSF52009">
    <property type="entry name" value="Phosphohistidine domain"/>
    <property type="match status" value="1"/>
</dbReference>
<dbReference type="AlphaFoldDB" id="A0A8T4L497"/>
<evidence type="ECO:0000256" key="10">
    <source>
        <dbReference type="ARBA" id="ARBA00022842"/>
    </source>
</evidence>
<dbReference type="PANTHER" id="PTHR43030:SF1">
    <property type="entry name" value="PHOSPHOENOLPYRUVATE SYNTHASE"/>
    <property type="match status" value="1"/>
</dbReference>
<dbReference type="NCBIfam" id="NF005057">
    <property type="entry name" value="PRK06464.1"/>
    <property type="match status" value="1"/>
</dbReference>
<evidence type="ECO:0000313" key="18">
    <source>
        <dbReference type="Proteomes" id="UP000680185"/>
    </source>
</evidence>
<dbReference type="GO" id="GO:0046872">
    <property type="term" value="F:metal ion binding"/>
    <property type="evidence" value="ECO:0007669"/>
    <property type="project" value="UniProtKB-KW"/>
</dbReference>
<reference evidence="17" key="2">
    <citation type="submission" date="2021-05" db="EMBL/GenBank/DDBJ databases">
        <title>Protein family content uncovers lineage relationships and bacterial pathway maintenance mechanisms in DPANN archaea.</title>
        <authorList>
            <person name="Castelle C.J."/>
            <person name="Meheust R."/>
            <person name="Jaffe A.L."/>
            <person name="Seitz K."/>
            <person name="Gong X."/>
            <person name="Baker B.J."/>
            <person name="Banfield J.F."/>
        </authorList>
    </citation>
    <scope>NUCLEOTIDE SEQUENCE</scope>
    <source>
        <strain evidence="17">RIFCSPLOWO2_01_FULL_43_13</strain>
    </source>
</reference>
<keyword evidence="5 12" id="KW-0808">Transferase</keyword>
<name>A0A8T4L497_9ARCH</name>
<dbReference type="InterPro" id="IPR040442">
    <property type="entry name" value="Pyrv_kinase-like_dom_sf"/>
</dbReference>
<comment type="cofactor">
    <cofactor evidence="1 12">
        <name>Mg(2+)</name>
        <dbReference type="ChEBI" id="CHEBI:18420"/>
    </cofactor>
</comment>
<reference evidence="17" key="1">
    <citation type="submission" date="2021-03" db="EMBL/GenBank/DDBJ databases">
        <authorList>
            <person name="Jaffe A."/>
        </authorList>
    </citation>
    <scope>NUCLEOTIDE SEQUENCE</scope>
    <source>
        <strain evidence="17">RIFCSPLOWO2_01_FULL_43_13</strain>
    </source>
</reference>
<keyword evidence="13" id="KW-0175">Coiled coil</keyword>
<evidence type="ECO:0000259" key="14">
    <source>
        <dbReference type="Pfam" id="PF00391"/>
    </source>
</evidence>
<evidence type="ECO:0000259" key="15">
    <source>
        <dbReference type="Pfam" id="PF01326"/>
    </source>
</evidence>
<keyword evidence="10 12" id="KW-0460">Magnesium</keyword>
<keyword evidence="7 12" id="KW-0547">Nucleotide-binding</keyword>
<dbReference type="Gene3D" id="3.30.1490.20">
    <property type="entry name" value="ATP-grasp fold, A domain"/>
    <property type="match status" value="1"/>
</dbReference>
<accession>A0A8T4L497</accession>
<evidence type="ECO:0000256" key="8">
    <source>
        <dbReference type="ARBA" id="ARBA00022777"/>
    </source>
</evidence>
<dbReference type="PRINTS" id="PR01736">
    <property type="entry name" value="PHPHTRNFRASE"/>
</dbReference>